<keyword evidence="1" id="KW-1133">Transmembrane helix</keyword>
<protein>
    <recommendedName>
        <fullName evidence="4">DUF2304 domain-containing protein</fullName>
    </recommendedName>
</protein>
<evidence type="ECO:0000256" key="1">
    <source>
        <dbReference type="SAM" id="Phobius"/>
    </source>
</evidence>
<keyword evidence="1" id="KW-0472">Membrane</keyword>
<dbReference type="InterPro" id="IPR019277">
    <property type="entry name" value="DUF2304"/>
</dbReference>
<feature type="transmembrane region" description="Helical" evidence="1">
    <location>
        <begin position="63"/>
        <end position="83"/>
    </location>
</feature>
<proteinExistence type="predicted"/>
<name>A0A133XX92_9ACTN</name>
<evidence type="ECO:0008006" key="4">
    <source>
        <dbReference type="Google" id="ProtNLM"/>
    </source>
</evidence>
<feature type="transmembrane region" description="Helical" evidence="1">
    <location>
        <begin position="6"/>
        <end position="24"/>
    </location>
</feature>
<keyword evidence="1" id="KW-0812">Transmembrane</keyword>
<evidence type="ECO:0000313" key="2">
    <source>
        <dbReference type="EMBL" id="KXB35551.1"/>
    </source>
</evidence>
<dbReference type="OrthoDB" id="3186517at2"/>
<organism evidence="2 3">
    <name type="scientific">Atopobium deltae</name>
    <dbReference type="NCBI Taxonomy" id="1393034"/>
    <lineage>
        <taxon>Bacteria</taxon>
        <taxon>Bacillati</taxon>
        <taxon>Actinomycetota</taxon>
        <taxon>Coriobacteriia</taxon>
        <taxon>Coriobacteriales</taxon>
        <taxon>Atopobiaceae</taxon>
        <taxon>Atopobium</taxon>
    </lineage>
</organism>
<dbReference type="Proteomes" id="UP000070675">
    <property type="component" value="Unassembled WGS sequence"/>
</dbReference>
<evidence type="ECO:0000313" key="3">
    <source>
        <dbReference type="Proteomes" id="UP000070675"/>
    </source>
</evidence>
<gene>
    <name evidence="2" type="ORF">HMPREF3192_00202</name>
</gene>
<dbReference type="EMBL" id="LSCR01000002">
    <property type="protein sequence ID" value="KXB35551.1"/>
    <property type="molecule type" value="Genomic_DNA"/>
</dbReference>
<dbReference type="Pfam" id="PF10066">
    <property type="entry name" value="DUF2304"/>
    <property type="match status" value="1"/>
</dbReference>
<comment type="caution">
    <text evidence="2">The sequence shown here is derived from an EMBL/GenBank/DDBJ whole genome shotgun (WGS) entry which is preliminary data.</text>
</comment>
<reference evidence="3" key="1">
    <citation type="submission" date="2016-01" db="EMBL/GenBank/DDBJ databases">
        <authorList>
            <person name="Mitreva M."/>
            <person name="Pepin K.H."/>
            <person name="Mihindukulasuriya K.A."/>
            <person name="Fulton R."/>
            <person name="Fronick C."/>
            <person name="O'Laughlin M."/>
            <person name="Miner T."/>
            <person name="Herter B."/>
            <person name="Rosa B.A."/>
            <person name="Cordes M."/>
            <person name="Tomlinson C."/>
            <person name="Wollam A."/>
            <person name="Palsikar V.B."/>
            <person name="Mardis E.R."/>
            <person name="Wilson R.K."/>
        </authorList>
    </citation>
    <scope>NUCLEOTIDE SEQUENCE [LARGE SCALE GENOMIC DNA]</scope>
    <source>
        <strain evidence="3">DNF00019</strain>
    </source>
</reference>
<dbReference type="RefSeq" id="WP_066304545.1">
    <property type="nucleotide sequence ID" value="NZ_KQ959484.1"/>
</dbReference>
<dbReference type="PATRIC" id="fig|1393034.3.peg.197"/>
<feature type="transmembrane region" description="Helical" evidence="1">
    <location>
        <begin position="36"/>
        <end position="57"/>
    </location>
</feature>
<accession>A0A133XX92</accession>
<keyword evidence="3" id="KW-1185">Reference proteome</keyword>
<dbReference type="AlphaFoldDB" id="A0A133XX92"/>
<dbReference type="STRING" id="1393034.HMPREF3192_00202"/>
<sequence length="136" mass="15302">MSLPLRLLLIAGAVFVMLLVLRSIKKSRIQIEDSLFWTCFVSLIILIALFPSIMMWAAGLFGFISTSNFVFLVIIGVLLLKVFTSSIEISRLKYQVHQLAQEIALTNKATYDKCAGRDEKDDDKCLDKNLDKTGNN</sequence>